<dbReference type="Gene3D" id="3.90.1150.10">
    <property type="entry name" value="Aspartate Aminotransferase, domain 1"/>
    <property type="match status" value="1"/>
</dbReference>
<dbReference type="PANTHER" id="PTHR43206">
    <property type="entry name" value="AMINOTRANSFERASE"/>
    <property type="match status" value="1"/>
</dbReference>
<evidence type="ECO:0000256" key="2">
    <source>
        <dbReference type="ARBA" id="ARBA00008954"/>
    </source>
</evidence>
<accession>C1EAA2</accession>
<evidence type="ECO:0000256" key="6">
    <source>
        <dbReference type="ARBA" id="ARBA00048021"/>
    </source>
</evidence>
<dbReference type="eggNOG" id="KOG1405">
    <property type="taxonomic scope" value="Eukaryota"/>
</dbReference>
<evidence type="ECO:0000256" key="4">
    <source>
        <dbReference type="ARBA" id="ARBA00022679"/>
    </source>
</evidence>
<reference evidence="9 10" key="1">
    <citation type="journal article" date="2009" name="Science">
        <title>Green evolution and dynamic adaptations revealed by genomes of the marine picoeukaryotes Micromonas.</title>
        <authorList>
            <person name="Worden A.Z."/>
            <person name="Lee J.H."/>
            <person name="Mock T."/>
            <person name="Rouze P."/>
            <person name="Simmons M.P."/>
            <person name="Aerts A.L."/>
            <person name="Allen A.E."/>
            <person name="Cuvelier M.L."/>
            <person name="Derelle E."/>
            <person name="Everett M.V."/>
            <person name="Foulon E."/>
            <person name="Grimwood J."/>
            <person name="Gundlach H."/>
            <person name="Henrissat B."/>
            <person name="Napoli C."/>
            <person name="McDonald S.M."/>
            <person name="Parker M.S."/>
            <person name="Rombauts S."/>
            <person name="Salamov A."/>
            <person name="Von Dassow P."/>
            <person name="Badger J.H."/>
            <person name="Coutinho P.M."/>
            <person name="Demir E."/>
            <person name="Dubchak I."/>
            <person name="Gentemann C."/>
            <person name="Eikrem W."/>
            <person name="Gready J.E."/>
            <person name="John U."/>
            <person name="Lanier W."/>
            <person name="Lindquist E.A."/>
            <person name="Lucas S."/>
            <person name="Mayer K.F."/>
            <person name="Moreau H."/>
            <person name="Not F."/>
            <person name="Otillar R."/>
            <person name="Panaud O."/>
            <person name="Pangilinan J."/>
            <person name="Paulsen I."/>
            <person name="Piegu B."/>
            <person name="Poliakov A."/>
            <person name="Robbens S."/>
            <person name="Schmutz J."/>
            <person name="Toulza E."/>
            <person name="Wyss T."/>
            <person name="Zelensky A."/>
            <person name="Zhou K."/>
            <person name="Armbrust E.V."/>
            <person name="Bhattacharya D."/>
            <person name="Goodenough U.W."/>
            <person name="Van de Peer Y."/>
            <person name="Grigoriev I.V."/>
        </authorList>
    </citation>
    <scope>NUCLEOTIDE SEQUENCE [LARGE SCALE GENOMIC DNA]</scope>
    <source>
        <strain evidence="10">RCC299 / NOUM17</strain>
    </source>
</reference>
<protein>
    <submittedName>
        <fullName evidence="9">Alanine-glyoxylate aminotransferase</fullName>
    </submittedName>
</protein>
<keyword evidence="10" id="KW-1185">Reference proteome</keyword>
<evidence type="ECO:0000313" key="9">
    <source>
        <dbReference type="EMBL" id="ACO65169.1"/>
    </source>
</evidence>
<dbReference type="GO" id="GO:0009450">
    <property type="term" value="P:gamma-aminobutyric acid catabolic process"/>
    <property type="evidence" value="ECO:0007669"/>
    <property type="project" value="TreeGrafter"/>
</dbReference>
<organism evidence="9 10">
    <name type="scientific">Micromonas commoda (strain RCC299 / NOUM17 / CCMP2709)</name>
    <name type="common">Picoplanktonic green alga</name>
    <dbReference type="NCBI Taxonomy" id="296587"/>
    <lineage>
        <taxon>Eukaryota</taxon>
        <taxon>Viridiplantae</taxon>
        <taxon>Chlorophyta</taxon>
        <taxon>Mamiellophyceae</taxon>
        <taxon>Mamiellales</taxon>
        <taxon>Mamiellaceae</taxon>
        <taxon>Micromonas</taxon>
    </lineage>
</organism>
<dbReference type="Pfam" id="PF00202">
    <property type="entry name" value="Aminotran_3"/>
    <property type="match status" value="1"/>
</dbReference>
<dbReference type="KEGG" id="mis:MICPUN_60002"/>
<dbReference type="OMA" id="GLMCAFD"/>
<feature type="region of interest" description="Disordered" evidence="8">
    <location>
        <begin position="1"/>
        <end position="41"/>
    </location>
</feature>
<dbReference type="Proteomes" id="UP000002009">
    <property type="component" value="Chromosome 7"/>
</dbReference>
<name>C1EAA2_MICCC</name>
<dbReference type="InterPro" id="IPR015424">
    <property type="entry name" value="PyrdxlP-dep_Trfase"/>
</dbReference>
<comment type="catalytic activity">
    <reaction evidence="6">
        <text>4-aminobutanoate + 2-oxoglutarate = succinate semialdehyde + L-glutamate</text>
        <dbReference type="Rhea" id="RHEA:23352"/>
        <dbReference type="ChEBI" id="CHEBI:16810"/>
        <dbReference type="ChEBI" id="CHEBI:29985"/>
        <dbReference type="ChEBI" id="CHEBI:57706"/>
        <dbReference type="ChEBI" id="CHEBI:59888"/>
        <dbReference type="EC" id="2.6.1.19"/>
    </reaction>
</comment>
<evidence type="ECO:0000256" key="5">
    <source>
        <dbReference type="ARBA" id="ARBA00022898"/>
    </source>
</evidence>
<comment type="similarity">
    <text evidence="2 7">Belongs to the class-III pyridoxal-phosphate-dependent aminotransferase family.</text>
</comment>
<dbReference type="InterPro" id="IPR015422">
    <property type="entry name" value="PyrdxlP-dep_Trfase_small"/>
</dbReference>
<evidence type="ECO:0000256" key="3">
    <source>
        <dbReference type="ARBA" id="ARBA00022576"/>
    </source>
</evidence>
<dbReference type="InterPro" id="IPR015421">
    <property type="entry name" value="PyrdxlP-dep_Trfase_major"/>
</dbReference>
<dbReference type="InParanoid" id="C1EAA2"/>
<evidence type="ECO:0000256" key="1">
    <source>
        <dbReference type="ARBA" id="ARBA00001933"/>
    </source>
</evidence>
<dbReference type="GO" id="GO:0034386">
    <property type="term" value="F:4-aminobutyrate:2-oxoglutarate transaminase activity"/>
    <property type="evidence" value="ECO:0007669"/>
    <property type="project" value="UniProtKB-EC"/>
</dbReference>
<dbReference type="OrthoDB" id="496381at2759"/>
<comment type="cofactor">
    <cofactor evidence="1">
        <name>pyridoxal 5'-phosphate</name>
        <dbReference type="ChEBI" id="CHEBI:597326"/>
    </cofactor>
</comment>
<dbReference type="SUPFAM" id="SSF53383">
    <property type="entry name" value="PLP-dependent transferases"/>
    <property type="match status" value="1"/>
</dbReference>
<proteinExistence type="inferred from homology"/>
<dbReference type="PIRSF" id="PIRSF000521">
    <property type="entry name" value="Transaminase_4ab_Lys_Orn"/>
    <property type="match status" value="1"/>
</dbReference>
<sequence length="481" mass="52112">MASMPALAEEPPVQSQPSFPGGEPTGPSMRTPCPGPESERMRAQLGATQETGAVKYFVDMEKSRGNYVVDVDGNRMLDMFSHIASLPIGYNNPRMLDVFRDPANLTWLAHRPALFNLPPAGWAERIQSTLMRVAPPGLTHVTTQMCGSCANENAMKQVYIAVANARRAADGLAGPTPEELESSMVNSAPGAKPYKIMSFHGAFHGRTHGCLSVTHSKPIHKLDVPAYDWPIAPFPKLKYPLAANVDANDAEERRCLDAAIALMDADPDVVGLIVEPVQAEGGDNHASPGFFRALRRAASDRGVKFIVDEVQTGCAASGSFWAHEAWELDDPPDAVTFSKKMQIAGYYTKADLVPDQPYRVFNTWMGDPSKVLMLEAVIDCVERDGLIANARETGDALKGGLEALAAAYPGKLMNVRGVGTLVAADLASGAERDRAVKELRAEGVDIAHCGEAAIRCRPGLYFTPEHARVFLDAFDRVLRRM</sequence>
<dbReference type="CDD" id="cd00610">
    <property type="entry name" value="OAT_like"/>
    <property type="match status" value="1"/>
</dbReference>
<dbReference type="EMBL" id="CP001328">
    <property type="protein sequence ID" value="ACO65169.1"/>
    <property type="molecule type" value="Genomic_DNA"/>
</dbReference>
<evidence type="ECO:0000256" key="7">
    <source>
        <dbReference type="RuleBase" id="RU003560"/>
    </source>
</evidence>
<keyword evidence="3 9" id="KW-0032">Aminotransferase</keyword>
<evidence type="ECO:0000313" key="10">
    <source>
        <dbReference type="Proteomes" id="UP000002009"/>
    </source>
</evidence>
<dbReference type="InterPro" id="IPR005814">
    <property type="entry name" value="Aminotrans_3"/>
</dbReference>
<keyword evidence="4 9" id="KW-0808">Transferase</keyword>
<dbReference type="GO" id="GO:0005739">
    <property type="term" value="C:mitochondrion"/>
    <property type="evidence" value="ECO:0007669"/>
    <property type="project" value="TreeGrafter"/>
</dbReference>
<dbReference type="Gene3D" id="3.40.640.10">
    <property type="entry name" value="Type I PLP-dependent aspartate aminotransferase-like (Major domain)"/>
    <property type="match status" value="1"/>
</dbReference>
<dbReference type="GO" id="GO:0030170">
    <property type="term" value="F:pyridoxal phosphate binding"/>
    <property type="evidence" value="ECO:0007669"/>
    <property type="project" value="InterPro"/>
</dbReference>
<dbReference type="AlphaFoldDB" id="C1EAA2"/>
<dbReference type="FunFam" id="3.40.640.10:FF:000073">
    <property type="entry name" value="Probable 4-aminobutyrate aminotransferase"/>
    <property type="match status" value="1"/>
</dbReference>
<dbReference type="STRING" id="296587.C1EAA2"/>
<keyword evidence="5 7" id="KW-0663">Pyridoxal phosphate</keyword>
<evidence type="ECO:0000256" key="8">
    <source>
        <dbReference type="SAM" id="MobiDB-lite"/>
    </source>
</evidence>
<dbReference type="GeneID" id="8244857"/>
<dbReference type="RefSeq" id="XP_002503911.1">
    <property type="nucleotide sequence ID" value="XM_002503865.1"/>
</dbReference>
<dbReference type="PANTHER" id="PTHR43206:SF1">
    <property type="entry name" value="4-AMINOBUTYRATE AMINOTRANSFERASE, MITOCHONDRIAL"/>
    <property type="match status" value="1"/>
</dbReference>
<gene>
    <name evidence="9" type="primary">AGT2.2</name>
    <name evidence="9" type="ORF">MICPUN_60002</name>
</gene>